<feature type="compositionally biased region" description="Pro residues" evidence="1">
    <location>
        <begin position="63"/>
        <end position="73"/>
    </location>
</feature>
<feature type="region of interest" description="Disordered" evidence="1">
    <location>
        <begin position="28"/>
        <end position="106"/>
    </location>
</feature>
<feature type="region of interest" description="Disordered" evidence="1">
    <location>
        <begin position="1"/>
        <end position="20"/>
    </location>
</feature>
<organism evidence="2 3">
    <name type="scientific">Rhodotorula toruloides</name>
    <name type="common">Yeast</name>
    <name type="synonym">Rhodosporidium toruloides</name>
    <dbReference type="NCBI Taxonomy" id="5286"/>
    <lineage>
        <taxon>Eukaryota</taxon>
        <taxon>Fungi</taxon>
        <taxon>Dikarya</taxon>
        <taxon>Basidiomycota</taxon>
        <taxon>Pucciniomycotina</taxon>
        <taxon>Microbotryomycetes</taxon>
        <taxon>Sporidiobolales</taxon>
        <taxon>Sporidiobolaceae</taxon>
        <taxon>Rhodotorula</taxon>
    </lineage>
</organism>
<proteinExistence type="predicted"/>
<sequence length="175" mass="18938">MFDATTKGRTAPTLSIWIHPLDDPEYQALQRIDSWGPPHDPPPPPPQHSSSLDCTGNSGYHPQPSPSLPPPVPYASSPAPQDQSNAFGNPAAGGDNTKGLGAFAGGAAAGGSLVKLKAKYEEKMGAQGSQRQQYQHQQQQPQQQEYASQHMYGQPHQQYGQPQQPMYPQPQQGFQ</sequence>
<gene>
    <name evidence="2" type="ORF">Rt10032_c26g6801</name>
</gene>
<evidence type="ECO:0000256" key="1">
    <source>
        <dbReference type="SAM" id="MobiDB-lite"/>
    </source>
</evidence>
<reference evidence="2 3" key="1">
    <citation type="submission" date="2019-07" db="EMBL/GenBank/DDBJ databases">
        <title>Rhodotorula toruloides NBRC10032 genome sequencing.</title>
        <authorList>
            <person name="Shida Y."/>
            <person name="Takaku H."/>
            <person name="Ogasawara W."/>
            <person name="Mori K."/>
        </authorList>
    </citation>
    <scope>NUCLEOTIDE SEQUENCE [LARGE SCALE GENOMIC DNA]</scope>
    <source>
        <strain evidence="2 3">NBRC10032</strain>
    </source>
</reference>
<name>A0A511KTB2_RHOTO</name>
<protein>
    <submittedName>
        <fullName evidence="2">Uncharacterized protein</fullName>
    </submittedName>
</protein>
<evidence type="ECO:0000313" key="2">
    <source>
        <dbReference type="EMBL" id="GEM12784.1"/>
    </source>
</evidence>
<accession>A0A511KTB2</accession>
<evidence type="ECO:0000313" key="3">
    <source>
        <dbReference type="Proteomes" id="UP000321518"/>
    </source>
</evidence>
<dbReference type="Proteomes" id="UP000321518">
    <property type="component" value="Unassembled WGS sequence"/>
</dbReference>
<dbReference type="EMBL" id="BJWK01000026">
    <property type="protein sequence ID" value="GEM12784.1"/>
    <property type="molecule type" value="Genomic_DNA"/>
</dbReference>
<comment type="caution">
    <text evidence="2">The sequence shown here is derived from an EMBL/GenBank/DDBJ whole genome shotgun (WGS) entry which is preliminary data.</text>
</comment>
<feature type="compositionally biased region" description="Low complexity" evidence="1">
    <location>
        <begin position="125"/>
        <end position="175"/>
    </location>
</feature>
<feature type="compositionally biased region" description="Polar residues" evidence="1">
    <location>
        <begin position="48"/>
        <end position="60"/>
    </location>
</feature>
<feature type="compositionally biased region" description="Pro residues" evidence="1">
    <location>
        <begin position="38"/>
        <end position="47"/>
    </location>
</feature>
<feature type="region of interest" description="Disordered" evidence="1">
    <location>
        <begin position="122"/>
        <end position="175"/>
    </location>
</feature>
<dbReference type="AlphaFoldDB" id="A0A511KTB2"/>